<name>A0A3B0VYI3_9ZZZZ</name>
<gene>
    <name evidence="2" type="ORF">MNBD_GAMMA03-1605</name>
</gene>
<feature type="domain" description="Hydrazine synthase alpha subunit middle" evidence="1">
    <location>
        <begin position="628"/>
        <end position="681"/>
    </location>
</feature>
<organism evidence="2">
    <name type="scientific">hydrothermal vent metagenome</name>
    <dbReference type="NCBI Taxonomy" id="652676"/>
    <lineage>
        <taxon>unclassified sequences</taxon>
        <taxon>metagenomes</taxon>
        <taxon>ecological metagenomes</taxon>
    </lineage>
</organism>
<dbReference type="EMBL" id="UOFC01000182">
    <property type="protein sequence ID" value="VAW48091.1"/>
    <property type="molecule type" value="Genomic_DNA"/>
</dbReference>
<dbReference type="Pfam" id="PF18582">
    <property type="entry name" value="HZS_alpha"/>
    <property type="match status" value="1"/>
</dbReference>
<evidence type="ECO:0000313" key="2">
    <source>
        <dbReference type="EMBL" id="VAW48091.1"/>
    </source>
</evidence>
<reference evidence="2" key="1">
    <citation type="submission" date="2018-06" db="EMBL/GenBank/DDBJ databases">
        <authorList>
            <person name="Zhirakovskaya E."/>
        </authorList>
    </citation>
    <scope>NUCLEOTIDE SEQUENCE</scope>
</reference>
<protein>
    <recommendedName>
        <fullName evidence="1">Hydrazine synthase alpha subunit middle domain-containing protein</fullName>
    </recommendedName>
</protein>
<sequence>MKKKTSLTVILLLVGLQATANKAGNNPIMFVTQFPISADFTTIGSTFGNHSGRISSVGRGGDLYIRYSDGTLRNLTREAGYGNSGLQANNAIAVRDPSIHWSGNKVLFSMVIGAPQIYQHIDYFWQIYEVSGFGQGQTVSITKIANQATDYNNVTPIYGSDGNIIFTSDMPRTKNRFNYPQLDEYESAPTNTGLWKLDLQAGTTSLLQHSPSGSFSPIIDSEGRIVFTRWDHLQRDQQATPDNSTAFNYSSELPSAIAMDTDVEVFPEPRSAETDLLAGTNLEGHNINHFFPWELNQDGTEEETLNHVGRHELHTYFNRSMNDDSNLVEFISGNPTAVFNFFQLDEDPSVTGRFVGVDAPEFRTHSAGQIIAINLPIGARPDLVVTEYITHKATQQVIADGEVAPPEHIGFSRDPVTLVSGTVLASHTSETRRTGNDGTRANPAPRYDFRLKTYTNVAGYLQPNGNLTSLGSVSVSYYDPDVLVSYNGPLWELQAIEVVSRPQPPMTTESALAPEQQIFAEESIDVDYFKSFMKARNLAVVVMRDLTTRDATDKQQPFNLKVANSAHQTIGAAGLVYEISHMQFFQGDQIRGYGGIDNPRDGQRVIAQFQHDVNAAALNIDFASAPVASTEIYPDGSAAFFVPAQRAMAWQSLAPNSTPVVRERYWITFQPGEIRACGGCHGVNNLDQSGALPSVQKAEAFRALLQNWQQNFPNLIFADSFE</sequence>
<dbReference type="InterPro" id="IPR040698">
    <property type="entry name" value="HZS_alpha_mid"/>
</dbReference>
<accession>A0A3B0VYI3</accession>
<evidence type="ECO:0000259" key="1">
    <source>
        <dbReference type="Pfam" id="PF18582"/>
    </source>
</evidence>
<dbReference type="AlphaFoldDB" id="A0A3B0VYI3"/>
<proteinExistence type="predicted"/>